<reference evidence="1" key="5">
    <citation type="journal article" date="2021" name="G3 (Bethesda)">
        <title>Aegilops tauschii genome assembly Aet v5.0 features greater sequence contiguity and improved annotation.</title>
        <authorList>
            <person name="Wang L."/>
            <person name="Zhu T."/>
            <person name="Rodriguez J.C."/>
            <person name="Deal K.R."/>
            <person name="Dubcovsky J."/>
            <person name="McGuire P.E."/>
            <person name="Lux T."/>
            <person name="Spannagl M."/>
            <person name="Mayer K.F.X."/>
            <person name="Baldrich P."/>
            <person name="Meyers B.C."/>
            <person name="Huo N."/>
            <person name="Gu Y.Q."/>
            <person name="Zhou H."/>
            <person name="Devos K.M."/>
            <person name="Bennetzen J.L."/>
            <person name="Unver T."/>
            <person name="Budak H."/>
            <person name="Gulick P.J."/>
            <person name="Galiba G."/>
            <person name="Kalapos B."/>
            <person name="Nelson D.R."/>
            <person name="Li P."/>
            <person name="You F.M."/>
            <person name="Luo M.C."/>
            <person name="Dvorak J."/>
        </authorList>
    </citation>
    <scope>NUCLEOTIDE SEQUENCE [LARGE SCALE GENOMIC DNA]</scope>
    <source>
        <strain evidence="1">cv. AL8/78</strain>
    </source>
</reference>
<evidence type="ECO:0000313" key="1">
    <source>
        <dbReference type="EnsemblPlants" id="AET3Gv20240300.27"/>
    </source>
</evidence>
<dbReference type="Proteomes" id="UP000015105">
    <property type="component" value="Chromosome 3D"/>
</dbReference>
<keyword evidence="2" id="KW-1185">Reference proteome</keyword>
<accession>A0A453E6T8</accession>
<evidence type="ECO:0000313" key="2">
    <source>
        <dbReference type="Proteomes" id="UP000015105"/>
    </source>
</evidence>
<dbReference type="EnsemblPlants" id="AET3Gv20240300.27">
    <property type="protein sequence ID" value="AET3Gv20240300.27"/>
    <property type="gene ID" value="AET3Gv20240300"/>
</dbReference>
<dbReference type="AlphaFoldDB" id="A0A453E6T8"/>
<protein>
    <submittedName>
        <fullName evidence="1">Uncharacterized protein</fullName>
    </submittedName>
</protein>
<dbReference type="Gramene" id="AET3Gv20240300.27">
    <property type="protein sequence ID" value="AET3Gv20240300.27"/>
    <property type="gene ID" value="AET3Gv20240300"/>
</dbReference>
<dbReference type="PANTHER" id="PTHR31513">
    <property type="entry name" value="EPHRIN TYPE-B RECEPTOR"/>
    <property type="match status" value="1"/>
</dbReference>
<organism evidence="1 2">
    <name type="scientific">Aegilops tauschii subsp. strangulata</name>
    <name type="common">Goatgrass</name>
    <dbReference type="NCBI Taxonomy" id="200361"/>
    <lineage>
        <taxon>Eukaryota</taxon>
        <taxon>Viridiplantae</taxon>
        <taxon>Streptophyta</taxon>
        <taxon>Embryophyta</taxon>
        <taxon>Tracheophyta</taxon>
        <taxon>Spermatophyta</taxon>
        <taxon>Magnoliopsida</taxon>
        <taxon>Liliopsida</taxon>
        <taxon>Poales</taxon>
        <taxon>Poaceae</taxon>
        <taxon>BOP clade</taxon>
        <taxon>Pooideae</taxon>
        <taxon>Triticodae</taxon>
        <taxon>Triticeae</taxon>
        <taxon>Triticinae</taxon>
        <taxon>Aegilops</taxon>
    </lineage>
</organism>
<sequence>GNGLAGGGGGRVSINVFSRHDDTQIFVHGGMSSGCPDNAGAAGTLYDAVPKSLDVNNNNMSTQTDTLLLDFPNQPLWTNVNIRNHAKVVVPLLWSRVQVYNVLQYYND</sequence>
<proteinExistence type="predicted"/>
<reference evidence="1" key="3">
    <citation type="journal article" date="2017" name="Nature">
        <title>Genome sequence of the progenitor of the wheat D genome Aegilops tauschii.</title>
        <authorList>
            <person name="Luo M.C."/>
            <person name="Gu Y.Q."/>
            <person name="Puiu D."/>
            <person name="Wang H."/>
            <person name="Twardziok S.O."/>
            <person name="Deal K.R."/>
            <person name="Huo N."/>
            <person name="Zhu T."/>
            <person name="Wang L."/>
            <person name="Wang Y."/>
            <person name="McGuire P.E."/>
            <person name="Liu S."/>
            <person name="Long H."/>
            <person name="Ramasamy R.K."/>
            <person name="Rodriguez J.C."/>
            <person name="Van S.L."/>
            <person name="Yuan L."/>
            <person name="Wang Z."/>
            <person name="Xia Z."/>
            <person name="Xiao L."/>
            <person name="Anderson O.D."/>
            <person name="Ouyang S."/>
            <person name="Liang Y."/>
            <person name="Zimin A.V."/>
            <person name="Pertea G."/>
            <person name="Qi P."/>
            <person name="Bennetzen J.L."/>
            <person name="Dai X."/>
            <person name="Dawson M.W."/>
            <person name="Muller H.G."/>
            <person name="Kugler K."/>
            <person name="Rivarola-Duarte L."/>
            <person name="Spannagl M."/>
            <person name="Mayer K.F.X."/>
            <person name="Lu F.H."/>
            <person name="Bevan M.W."/>
            <person name="Leroy P."/>
            <person name="Li P."/>
            <person name="You F.M."/>
            <person name="Sun Q."/>
            <person name="Liu Z."/>
            <person name="Lyons E."/>
            <person name="Wicker T."/>
            <person name="Salzberg S.L."/>
            <person name="Devos K.M."/>
            <person name="Dvorak J."/>
        </authorList>
    </citation>
    <scope>NUCLEOTIDE SEQUENCE [LARGE SCALE GENOMIC DNA]</scope>
    <source>
        <strain evidence="1">cv. AL8/78</strain>
    </source>
</reference>
<reference evidence="2" key="1">
    <citation type="journal article" date="2014" name="Science">
        <title>Ancient hybridizations among the ancestral genomes of bread wheat.</title>
        <authorList>
            <consortium name="International Wheat Genome Sequencing Consortium,"/>
            <person name="Marcussen T."/>
            <person name="Sandve S.R."/>
            <person name="Heier L."/>
            <person name="Spannagl M."/>
            <person name="Pfeifer M."/>
            <person name="Jakobsen K.S."/>
            <person name="Wulff B.B."/>
            <person name="Steuernagel B."/>
            <person name="Mayer K.F."/>
            <person name="Olsen O.A."/>
        </authorList>
    </citation>
    <scope>NUCLEOTIDE SEQUENCE [LARGE SCALE GENOMIC DNA]</scope>
    <source>
        <strain evidence="2">cv. AL8/78</strain>
    </source>
</reference>
<dbReference type="PANTHER" id="PTHR31513:SF1">
    <property type="entry name" value="EPHRIN TYPE-B RECEPTOR"/>
    <property type="match status" value="1"/>
</dbReference>
<name>A0A453E6T8_AEGTS</name>
<reference evidence="1" key="4">
    <citation type="submission" date="2019-03" db="UniProtKB">
        <authorList>
            <consortium name="EnsemblPlants"/>
        </authorList>
    </citation>
    <scope>IDENTIFICATION</scope>
</reference>
<reference evidence="2" key="2">
    <citation type="journal article" date="2017" name="Nat. Plants">
        <title>The Aegilops tauschii genome reveals multiple impacts of transposons.</title>
        <authorList>
            <person name="Zhao G."/>
            <person name="Zou C."/>
            <person name="Li K."/>
            <person name="Wang K."/>
            <person name="Li T."/>
            <person name="Gao L."/>
            <person name="Zhang X."/>
            <person name="Wang H."/>
            <person name="Yang Z."/>
            <person name="Liu X."/>
            <person name="Jiang W."/>
            <person name="Mao L."/>
            <person name="Kong X."/>
            <person name="Jiao Y."/>
            <person name="Jia J."/>
        </authorList>
    </citation>
    <scope>NUCLEOTIDE SEQUENCE [LARGE SCALE GENOMIC DNA]</scope>
    <source>
        <strain evidence="2">cv. AL8/78</strain>
    </source>
</reference>